<name>A0A859R2V6_9HYPH</name>
<dbReference type="SUPFAM" id="SSF46785">
    <property type="entry name" value="Winged helix' DNA-binding domain"/>
    <property type="match status" value="1"/>
</dbReference>
<dbReference type="PRINTS" id="PR00039">
    <property type="entry name" value="HTHLYSR"/>
</dbReference>
<evidence type="ECO:0000313" key="6">
    <source>
        <dbReference type="EMBL" id="QLL65909.1"/>
    </source>
</evidence>
<dbReference type="GO" id="GO:0000976">
    <property type="term" value="F:transcription cis-regulatory region binding"/>
    <property type="evidence" value="ECO:0007669"/>
    <property type="project" value="TreeGrafter"/>
</dbReference>
<dbReference type="Pfam" id="PF00126">
    <property type="entry name" value="HTH_1"/>
    <property type="match status" value="1"/>
</dbReference>
<dbReference type="Gene3D" id="3.40.190.290">
    <property type="match status" value="1"/>
</dbReference>
<dbReference type="GO" id="GO:0003700">
    <property type="term" value="F:DNA-binding transcription factor activity"/>
    <property type="evidence" value="ECO:0007669"/>
    <property type="project" value="InterPro"/>
</dbReference>
<evidence type="ECO:0000256" key="1">
    <source>
        <dbReference type="ARBA" id="ARBA00009437"/>
    </source>
</evidence>
<sequence length="323" mass="36043">MKGWLAWGEIVPAGETITRNRINYVNFNQLRSFYAVARELSFTKAAELLCIGQPTVTTQVKALEETYNLQLFVRGPSDLTLTDAGEALLTVARQIFSLEERAHSLLNTVGNQFAGRLHIGTVGPFFVMKQLSKYIDRYPLMHVTVESANSDSIYQKLLNYEVDVGIIGSDYSDPRLDLVCLGKHEVVIAVPVSHPWAHRSQVNIEELDGQRLIMREKGSMTRRALEEVLAANSIRPNVVMELPRDSVLEATAAGLGLGIISNFEFSRDQRLRTLSIARYSPCTRSFAACLKERRTLPSIDAFMKMSSELVAQSLDADCSNNKS</sequence>
<dbReference type="InterPro" id="IPR036388">
    <property type="entry name" value="WH-like_DNA-bd_sf"/>
</dbReference>
<dbReference type="Proteomes" id="UP000510721">
    <property type="component" value="Plasmid pEmeITTGR7c"/>
</dbReference>
<dbReference type="Gene3D" id="1.10.10.10">
    <property type="entry name" value="Winged helix-like DNA-binding domain superfamily/Winged helix DNA-binding domain"/>
    <property type="match status" value="1"/>
</dbReference>
<dbReference type="InterPro" id="IPR005119">
    <property type="entry name" value="LysR_subst-bd"/>
</dbReference>
<protein>
    <submittedName>
        <fullName evidence="6">LysR family transcriptional regulator</fullName>
    </submittedName>
</protein>
<keyword evidence="6" id="KW-0614">Plasmid</keyword>
<gene>
    <name evidence="6" type="ORF">FKV68_32085</name>
</gene>
<keyword evidence="3" id="KW-0238">DNA-binding</keyword>
<dbReference type="Pfam" id="PF03466">
    <property type="entry name" value="LysR_substrate"/>
    <property type="match status" value="1"/>
</dbReference>
<dbReference type="EMBL" id="CP041241">
    <property type="protein sequence ID" value="QLL65909.1"/>
    <property type="molecule type" value="Genomic_DNA"/>
</dbReference>
<dbReference type="SUPFAM" id="SSF53850">
    <property type="entry name" value="Periplasmic binding protein-like II"/>
    <property type="match status" value="1"/>
</dbReference>
<evidence type="ECO:0000256" key="2">
    <source>
        <dbReference type="ARBA" id="ARBA00023015"/>
    </source>
</evidence>
<keyword evidence="7" id="KW-1185">Reference proteome</keyword>
<dbReference type="PANTHER" id="PTHR30126">
    <property type="entry name" value="HTH-TYPE TRANSCRIPTIONAL REGULATOR"/>
    <property type="match status" value="1"/>
</dbReference>
<reference evidence="6 7" key="1">
    <citation type="submission" date="2019-06" db="EMBL/GenBank/DDBJ databases">
        <title>Complete genome sequence of Ensifer mexicanus ITTG R7 isolated from nodules of Acacia angustissima (Mill.) Kuntze.</title>
        <authorList>
            <person name="Rincon-Rosales R."/>
            <person name="Rogel M.A."/>
            <person name="Guerrero G."/>
            <person name="Rincon-Molina C.I."/>
            <person name="Lopez-Lopez A."/>
            <person name="Martinez-Romero E."/>
        </authorList>
    </citation>
    <scope>NUCLEOTIDE SEQUENCE [LARGE SCALE GENOMIC DNA]</scope>
    <source>
        <strain evidence="6 7">ITTG R7</strain>
        <plasmid evidence="7">pemeittgr7c</plasmid>
    </source>
</reference>
<evidence type="ECO:0000256" key="3">
    <source>
        <dbReference type="ARBA" id="ARBA00023125"/>
    </source>
</evidence>
<geneLocation type="plasmid" evidence="7">
    <name>pemeittgr7c</name>
</geneLocation>
<feature type="domain" description="HTH lysR-type" evidence="5">
    <location>
        <begin position="25"/>
        <end position="82"/>
    </location>
</feature>
<keyword evidence="4" id="KW-0804">Transcription</keyword>
<dbReference type="InterPro" id="IPR036390">
    <property type="entry name" value="WH_DNA-bd_sf"/>
</dbReference>
<dbReference type="PANTHER" id="PTHR30126:SF94">
    <property type="entry name" value="LYSR FAMILY TRANSCRIPTIONAL REGULATOR"/>
    <property type="match status" value="1"/>
</dbReference>
<organism evidence="6 7">
    <name type="scientific">Sinorhizobium mexicanum</name>
    <dbReference type="NCBI Taxonomy" id="375549"/>
    <lineage>
        <taxon>Bacteria</taxon>
        <taxon>Pseudomonadati</taxon>
        <taxon>Pseudomonadota</taxon>
        <taxon>Alphaproteobacteria</taxon>
        <taxon>Hyphomicrobiales</taxon>
        <taxon>Rhizobiaceae</taxon>
        <taxon>Sinorhizobium/Ensifer group</taxon>
        <taxon>Sinorhizobium</taxon>
    </lineage>
</organism>
<evidence type="ECO:0000256" key="4">
    <source>
        <dbReference type="ARBA" id="ARBA00023163"/>
    </source>
</evidence>
<dbReference type="InterPro" id="IPR000847">
    <property type="entry name" value="LysR_HTH_N"/>
</dbReference>
<dbReference type="PROSITE" id="PS50931">
    <property type="entry name" value="HTH_LYSR"/>
    <property type="match status" value="1"/>
</dbReference>
<comment type="similarity">
    <text evidence="1">Belongs to the LysR transcriptional regulatory family.</text>
</comment>
<accession>A0A859R2V6</accession>
<evidence type="ECO:0000313" key="7">
    <source>
        <dbReference type="Proteomes" id="UP000510721"/>
    </source>
</evidence>
<evidence type="ECO:0000259" key="5">
    <source>
        <dbReference type="PROSITE" id="PS50931"/>
    </source>
</evidence>
<dbReference type="KEGG" id="emx:FKV68_32085"/>
<dbReference type="CDD" id="cd05466">
    <property type="entry name" value="PBP2_LTTR_substrate"/>
    <property type="match status" value="1"/>
</dbReference>
<keyword evidence="2" id="KW-0805">Transcription regulation</keyword>
<dbReference type="AlphaFoldDB" id="A0A859R2V6"/>
<dbReference type="FunFam" id="1.10.10.10:FF:000001">
    <property type="entry name" value="LysR family transcriptional regulator"/>
    <property type="match status" value="1"/>
</dbReference>
<proteinExistence type="inferred from homology"/>